<keyword evidence="3" id="KW-1185">Reference proteome</keyword>
<dbReference type="EMBL" id="CP138858">
    <property type="protein sequence ID" value="WPJ95415.1"/>
    <property type="molecule type" value="Genomic_DNA"/>
</dbReference>
<keyword evidence="2" id="KW-0808">Transferase</keyword>
<sequence>MSKIEPKLIDLQRVLSGSNCPQLLIQAIAPFVERALGIDGVNRIYADVHAQLDDTENDEAFFMKTLRVMGVHFEVDSQDFERIPKEGPLIVIANHPFGGIDGVVLGALIKGVRQDAKLMGNYLLAEMEGIRGSIIRVDPFGSEASARANLSGMRDAIRLLRSGGCLGAFPAGEVSSLRLKSGAVVDPAWTGHIVNLALKTRAKILPVYFEGRNRYRFSGGWLAASALANRSVSA</sequence>
<feature type="domain" description="Phospholipid/glycerol acyltransferase" evidence="1">
    <location>
        <begin position="89"/>
        <end position="212"/>
    </location>
</feature>
<dbReference type="InterPro" id="IPR002123">
    <property type="entry name" value="Plipid/glycerol_acylTrfase"/>
</dbReference>
<dbReference type="SUPFAM" id="SSF69593">
    <property type="entry name" value="Glycerol-3-phosphate (1)-acyltransferase"/>
    <property type="match status" value="1"/>
</dbReference>
<evidence type="ECO:0000259" key="1">
    <source>
        <dbReference type="SMART" id="SM00563"/>
    </source>
</evidence>
<dbReference type="SMART" id="SM00563">
    <property type="entry name" value="PlsC"/>
    <property type="match status" value="1"/>
</dbReference>
<dbReference type="GO" id="GO:0016746">
    <property type="term" value="F:acyltransferase activity"/>
    <property type="evidence" value="ECO:0007669"/>
    <property type="project" value="UniProtKB-KW"/>
</dbReference>
<keyword evidence="2" id="KW-0012">Acyltransferase</keyword>
<evidence type="ECO:0000313" key="2">
    <source>
        <dbReference type="EMBL" id="WPJ95415.1"/>
    </source>
</evidence>
<name>A0ABZ0RGV6_9BACT</name>
<proteinExistence type="predicted"/>
<gene>
    <name evidence="2" type="ORF">SH580_18510</name>
</gene>
<organism evidence="2 3">
    <name type="scientific">Coraliomargarita algicola</name>
    <dbReference type="NCBI Taxonomy" id="3092156"/>
    <lineage>
        <taxon>Bacteria</taxon>
        <taxon>Pseudomonadati</taxon>
        <taxon>Verrucomicrobiota</taxon>
        <taxon>Opitutia</taxon>
        <taxon>Puniceicoccales</taxon>
        <taxon>Coraliomargaritaceae</taxon>
        <taxon>Coraliomargarita</taxon>
    </lineage>
</organism>
<reference evidence="2 3" key="1">
    <citation type="submission" date="2023-11" db="EMBL/GenBank/DDBJ databases">
        <title>Coraliomargarita sp. nov., isolated from marine algae.</title>
        <authorList>
            <person name="Lee J.K."/>
            <person name="Baek J.H."/>
            <person name="Kim J.M."/>
            <person name="Choi D.G."/>
            <person name="Jeon C.O."/>
        </authorList>
    </citation>
    <scope>NUCLEOTIDE SEQUENCE [LARGE SCALE GENOMIC DNA]</scope>
    <source>
        <strain evidence="2 3">J2-16</strain>
    </source>
</reference>
<dbReference type="InterPro" id="IPR045746">
    <property type="entry name" value="ACT14924-like_Acyltransf_dom"/>
</dbReference>
<dbReference type="Pfam" id="PF19576">
    <property type="entry name" value="Acyltransf_2"/>
    <property type="match status" value="1"/>
</dbReference>
<dbReference type="RefSeq" id="WP_319832302.1">
    <property type="nucleotide sequence ID" value="NZ_CP138858.1"/>
</dbReference>
<evidence type="ECO:0000313" key="3">
    <source>
        <dbReference type="Proteomes" id="UP001324993"/>
    </source>
</evidence>
<protein>
    <submittedName>
        <fullName evidence="2">1-acyl-sn-glycerol-3-phosphate acyltransferase</fullName>
    </submittedName>
</protein>
<accession>A0ABZ0RGV6</accession>
<dbReference type="Proteomes" id="UP001324993">
    <property type="component" value="Chromosome"/>
</dbReference>